<evidence type="ECO:0000313" key="3">
    <source>
        <dbReference type="Proteomes" id="UP000011124"/>
    </source>
</evidence>
<keyword evidence="3" id="KW-1185">Reference proteome</keyword>
<dbReference type="Proteomes" id="UP000011124">
    <property type="component" value="Chromosome"/>
</dbReference>
<keyword evidence="1" id="KW-0732">Signal</keyword>
<reference evidence="2 3" key="1">
    <citation type="submission" date="2011-04" db="EMBL/GenBank/DDBJ databases">
        <title>The complete genome of Selenomonas sputigena DSM 20758.</title>
        <authorList>
            <consortium name="US DOE Joint Genome Institute (JGI-PGF)"/>
            <person name="Lucas S."/>
            <person name="Copeland A."/>
            <person name="Lapidus A."/>
            <person name="Bruce D."/>
            <person name="Goodwin L."/>
            <person name="Pitluck S."/>
            <person name="Peters L."/>
            <person name="Kyrpides N."/>
            <person name="Mavromatis K."/>
            <person name="Ivanova N."/>
            <person name="Ovchinnikova G."/>
            <person name="Teshima H."/>
            <person name="Detter J.C."/>
            <person name="Tapia R."/>
            <person name="Han C."/>
            <person name="Land M."/>
            <person name="Hauser L."/>
            <person name="Markowitz V."/>
            <person name="Cheng J.-F."/>
            <person name="Hugenholtz P."/>
            <person name="Woyke T."/>
            <person name="Wu D."/>
            <person name="Gronow S."/>
            <person name="Wellnitz S."/>
            <person name="Schneider S."/>
            <person name="Klenk H.-P."/>
            <person name="Eisen J.A."/>
        </authorList>
    </citation>
    <scope>NUCLEOTIDE SEQUENCE [LARGE SCALE GENOMIC DNA]</scope>
    <source>
        <strain evidence="3">ATCC 35185 / DSM 20758 / VPI D19B-28</strain>
    </source>
</reference>
<dbReference type="Gene3D" id="3.40.50.10610">
    <property type="entry name" value="ABC-type transport auxiliary lipoprotein component"/>
    <property type="match status" value="1"/>
</dbReference>
<evidence type="ECO:0000313" key="2">
    <source>
        <dbReference type="EMBL" id="AEB99181.1"/>
    </source>
</evidence>
<sequence>MVSFCEVFWMNKILCVLLMALSVCVTCAASPAETGMQNGAKIAVVQYLNSSEENQGYVDETVAEKYTNYFSAAGYMVVPNAETQSALSTTGYTTEDEELPDKDQMKAVAEATGADYVVAMEIAELHASRHESFFQVKVTVKTKLAYKVYAAKADKLYAFKTTSSDDNKTVFGGVGFKSPIVNALTDAMEKGNAKIQSFVAENSGVDLAQ</sequence>
<proteinExistence type="predicted"/>
<dbReference type="HOGENOM" id="CLU_1342204_0_0_9"/>
<dbReference type="KEGG" id="ssg:Selsp_0204"/>
<feature type="chain" id="PRO_5038769272" description="Lipoprotein" evidence="1">
    <location>
        <begin position="29"/>
        <end position="209"/>
    </location>
</feature>
<evidence type="ECO:0000256" key="1">
    <source>
        <dbReference type="SAM" id="SignalP"/>
    </source>
</evidence>
<dbReference type="AlphaFoldDB" id="F4EXX4"/>
<feature type="signal peptide" evidence="1">
    <location>
        <begin position="1"/>
        <end position="28"/>
    </location>
</feature>
<name>F4EXX4_SELS3</name>
<organism evidence="2 3">
    <name type="scientific">Selenomonas sputigena (strain ATCC 35185 / DSM 20758 / CCUG 44933 / VPI D19B-28)</name>
    <dbReference type="NCBI Taxonomy" id="546271"/>
    <lineage>
        <taxon>Bacteria</taxon>
        <taxon>Bacillati</taxon>
        <taxon>Bacillota</taxon>
        <taxon>Negativicutes</taxon>
        <taxon>Selenomonadales</taxon>
        <taxon>Selenomonadaceae</taxon>
        <taxon>Selenomonas</taxon>
    </lineage>
</organism>
<evidence type="ECO:0008006" key="4">
    <source>
        <dbReference type="Google" id="ProtNLM"/>
    </source>
</evidence>
<protein>
    <recommendedName>
        <fullName evidence="4">Lipoprotein</fullName>
    </recommendedName>
</protein>
<gene>
    <name evidence="2" type="ordered locus">Selsp_0204</name>
</gene>
<accession>F4EXX4</accession>
<dbReference type="EMBL" id="CP002637">
    <property type="protein sequence ID" value="AEB99181.1"/>
    <property type="molecule type" value="Genomic_DNA"/>
</dbReference>